<reference evidence="1" key="1">
    <citation type="submission" date="2019-10" db="EMBL/GenBank/DDBJ databases">
        <authorList>
            <consortium name="DOE Joint Genome Institute"/>
            <person name="Kuo A."/>
            <person name="Miyauchi S."/>
            <person name="Kiss E."/>
            <person name="Drula E."/>
            <person name="Kohler A."/>
            <person name="Sanchez-Garcia M."/>
            <person name="Andreopoulos B."/>
            <person name="Barry K.W."/>
            <person name="Bonito G."/>
            <person name="Buee M."/>
            <person name="Carver A."/>
            <person name="Chen C."/>
            <person name="Cichocki N."/>
            <person name="Clum A."/>
            <person name="Culley D."/>
            <person name="Crous P.W."/>
            <person name="Fauchery L."/>
            <person name="Girlanda M."/>
            <person name="Hayes R."/>
            <person name="Keri Z."/>
            <person name="Labutti K."/>
            <person name="Lipzen A."/>
            <person name="Lombard V."/>
            <person name="Magnuson J."/>
            <person name="Maillard F."/>
            <person name="Morin E."/>
            <person name="Murat C."/>
            <person name="Nolan M."/>
            <person name="Ohm R."/>
            <person name="Pangilinan J."/>
            <person name="Pereira M."/>
            <person name="Perotto S."/>
            <person name="Peter M."/>
            <person name="Riley R."/>
            <person name="Sitrit Y."/>
            <person name="Stielow B."/>
            <person name="Szollosi G."/>
            <person name="Zifcakova L."/>
            <person name="Stursova M."/>
            <person name="Spatafora J.W."/>
            <person name="Tedersoo L."/>
            <person name="Vaario L.-M."/>
            <person name="Yamada A."/>
            <person name="Yan M."/>
            <person name="Wang P."/>
            <person name="Xu J."/>
            <person name="Bruns T."/>
            <person name="Baldrian P."/>
            <person name="Vilgalys R."/>
            <person name="Henrissat B."/>
            <person name="Grigoriev I.V."/>
            <person name="Hibbett D."/>
            <person name="Nagy L.G."/>
            <person name="Martin F.M."/>
        </authorList>
    </citation>
    <scope>NUCLEOTIDE SEQUENCE</scope>
    <source>
        <strain evidence="1">P2</strain>
    </source>
</reference>
<reference evidence="1" key="2">
    <citation type="journal article" date="2020" name="Nat. Commun.">
        <title>Large-scale genome sequencing of mycorrhizal fungi provides insights into the early evolution of symbiotic traits.</title>
        <authorList>
            <person name="Miyauchi S."/>
            <person name="Kiss E."/>
            <person name="Kuo A."/>
            <person name="Drula E."/>
            <person name="Kohler A."/>
            <person name="Sanchez-Garcia M."/>
            <person name="Morin E."/>
            <person name="Andreopoulos B."/>
            <person name="Barry K.W."/>
            <person name="Bonito G."/>
            <person name="Buee M."/>
            <person name="Carver A."/>
            <person name="Chen C."/>
            <person name="Cichocki N."/>
            <person name="Clum A."/>
            <person name="Culley D."/>
            <person name="Crous P.W."/>
            <person name="Fauchery L."/>
            <person name="Girlanda M."/>
            <person name="Hayes R.D."/>
            <person name="Keri Z."/>
            <person name="LaButti K."/>
            <person name="Lipzen A."/>
            <person name="Lombard V."/>
            <person name="Magnuson J."/>
            <person name="Maillard F."/>
            <person name="Murat C."/>
            <person name="Nolan M."/>
            <person name="Ohm R.A."/>
            <person name="Pangilinan J."/>
            <person name="Pereira M.F."/>
            <person name="Perotto S."/>
            <person name="Peter M."/>
            <person name="Pfister S."/>
            <person name="Riley R."/>
            <person name="Sitrit Y."/>
            <person name="Stielow J.B."/>
            <person name="Szollosi G."/>
            <person name="Zifcakova L."/>
            <person name="Stursova M."/>
            <person name="Spatafora J.W."/>
            <person name="Tedersoo L."/>
            <person name="Vaario L.M."/>
            <person name="Yamada A."/>
            <person name="Yan M."/>
            <person name="Wang P."/>
            <person name="Xu J."/>
            <person name="Bruns T."/>
            <person name="Baldrian P."/>
            <person name="Vilgalys R."/>
            <person name="Dunand C."/>
            <person name="Henrissat B."/>
            <person name="Grigoriev I.V."/>
            <person name="Hibbett D."/>
            <person name="Nagy L.G."/>
            <person name="Martin F.M."/>
        </authorList>
    </citation>
    <scope>NUCLEOTIDE SEQUENCE</scope>
    <source>
        <strain evidence="1">P2</strain>
    </source>
</reference>
<keyword evidence="2" id="KW-1185">Reference proteome</keyword>
<comment type="caution">
    <text evidence="1">The sequence shown here is derived from an EMBL/GenBank/DDBJ whole genome shotgun (WGS) entry which is preliminary data.</text>
</comment>
<name>A0ACB6ZBU9_THEGA</name>
<feature type="non-terminal residue" evidence="1">
    <location>
        <position position="226"/>
    </location>
</feature>
<evidence type="ECO:0000313" key="2">
    <source>
        <dbReference type="Proteomes" id="UP000886501"/>
    </source>
</evidence>
<accession>A0ACB6ZBU9</accession>
<organism evidence="1 2">
    <name type="scientific">Thelephora ganbajun</name>
    <name type="common">Ganba fungus</name>
    <dbReference type="NCBI Taxonomy" id="370292"/>
    <lineage>
        <taxon>Eukaryota</taxon>
        <taxon>Fungi</taxon>
        <taxon>Dikarya</taxon>
        <taxon>Basidiomycota</taxon>
        <taxon>Agaricomycotina</taxon>
        <taxon>Agaricomycetes</taxon>
        <taxon>Thelephorales</taxon>
        <taxon>Thelephoraceae</taxon>
        <taxon>Thelephora</taxon>
    </lineage>
</organism>
<proteinExistence type="predicted"/>
<gene>
    <name evidence="1" type="ORF">BDM02DRAFT_3069812</name>
</gene>
<evidence type="ECO:0000313" key="1">
    <source>
        <dbReference type="EMBL" id="KAF9646863.1"/>
    </source>
</evidence>
<sequence>MVLLSIHSVHGNTGSRYFSYSGYLALTPCTVQGFVKVKHEELKPLPAKTLTVAVKCYESRLGRVNVIATNVVVDQTLVLWEKSPASASAEVPDGDYPFNIIIPPDTPGLTTTVFQEYRAYWRVEAVLEHLPIFGVGNRLVRHFELPLLRYDTPSHSPLTSLPPPVPIPIQSLRSRLPIYRCAFSTPPHSSPIGPGDLVSTFLWLQPIDPSFSIRSTTMSIERRLEL</sequence>
<dbReference type="Proteomes" id="UP000886501">
    <property type="component" value="Unassembled WGS sequence"/>
</dbReference>
<dbReference type="EMBL" id="MU118047">
    <property type="protein sequence ID" value="KAF9646863.1"/>
    <property type="molecule type" value="Genomic_DNA"/>
</dbReference>
<protein>
    <submittedName>
        <fullName evidence="1">Uncharacterized protein</fullName>
    </submittedName>
</protein>